<dbReference type="PANTHER" id="PTHR13225">
    <property type="entry name" value="MISEXPRESSION SUPPRESSOR OF RAS 6"/>
    <property type="match status" value="1"/>
</dbReference>
<dbReference type="PANTHER" id="PTHR13225:SF3">
    <property type="entry name" value="UPF0489 PROTEIN C5ORF22"/>
    <property type="match status" value="1"/>
</dbReference>
<organism evidence="3 4">
    <name type="scientific">Amphibalanus amphitrite</name>
    <name type="common">Striped barnacle</name>
    <name type="synonym">Balanus amphitrite</name>
    <dbReference type="NCBI Taxonomy" id="1232801"/>
    <lineage>
        <taxon>Eukaryota</taxon>
        <taxon>Metazoa</taxon>
        <taxon>Ecdysozoa</taxon>
        <taxon>Arthropoda</taxon>
        <taxon>Crustacea</taxon>
        <taxon>Multicrustacea</taxon>
        <taxon>Cirripedia</taxon>
        <taxon>Thoracica</taxon>
        <taxon>Thoracicalcarea</taxon>
        <taxon>Balanomorpha</taxon>
        <taxon>Balanoidea</taxon>
        <taxon>Balanidae</taxon>
        <taxon>Amphibalaninae</taxon>
        <taxon>Amphibalanus</taxon>
    </lineage>
</organism>
<keyword evidence="4" id="KW-1185">Reference proteome</keyword>
<feature type="domain" description="Distal membrane-arm assembly complex protein 1-like" evidence="2">
    <location>
        <begin position="25"/>
        <end position="66"/>
    </location>
</feature>
<name>A0A6A4X8E8_AMPAM</name>
<evidence type="ECO:0000259" key="2">
    <source>
        <dbReference type="Pfam" id="PF15055"/>
    </source>
</evidence>
<dbReference type="OrthoDB" id="418142at2759"/>
<dbReference type="InterPro" id="IPR024131">
    <property type="entry name" value="UPF0489"/>
</dbReference>
<dbReference type="Pfam" id="PF15055">
    <property type="entry name" value="DMAC1_Dmo2"/>
    <property type="match status" value="1"/>
</dbReference>
<proteinExistence type="inferred from homology"/>
<dbReference type="Proteomes" id="UP000440578">
    <property type="component" value="Unassembled WGS sequence"/>
</dbReference>
<dbReference type="InterPro" id="IPR028036">
    <property type="entry name" value="DMAC1-like_dom"/>
</dbReference>
<evidence type="ECO:0000313" key="3">
    <source>
        <dbReference type="EMBL" id="KAF0311308.1"/>
    </source>
</evidence>
<sequence>MPAVSEGRRSGMSSLQEEESGSNKDCLACRLSSGGVISLASLYVAYQGLKRPRPVERSLMMAAAGAMKSLEAYIVEDHNEALEWIYREIGAKRLPVHGSTLLHFDSHPDLLLPTDLGAEEATCREALLPRLSIGDWILPAVFAGHLGDVLWVRPPWAPQLPEGELRCTIGETADGLVRLDCRHPYFVSELLYAPAEELRNTRTFSIVVVTLGEDTSTAKAVAELAPRLRDTPYILDIDLDFFSTHDPFRAMLPKADMHGRLQKLFAFEVSDDVTSAQESRRALLTEAKAVFDHLDRVGSLEGFTGPSPETELMHGLRELAAAVGEHYTHEEVDWQLVYDAACTFDTCGLPHHVSTDQQVESSVEQVTEFLSALPEPGCVTIARSSLDDFCPPDQVEDIQQSMLDRLTSLYPRLRVNVKYELDDEPDPGGEAS</sequence>
<evidence type="ECO:0000313" key="4">
    <source>
        <dbReference type="Proteomes" id="UP000440578"/>
    </source>
</evidence>
<dbReference type="Pfam" id="PF12640">
    <property type="entry name" value="UPF0489"/>
    <property type="match status" value="1"/>
</dbReference>
<dbReference type="AlphaFoldDB" id="A0A6A4X8E8"/>
<comment type="similarity">
    <text evidence="1">Belongs to the UPF0489 family.</text>
</comment>
<gene>
    <name evidence="3" type="ORF">FJT64_017863</name>
</gene>
<evidence type="ECO:0000256" key="1">
    <source>
        <dbReference type="ARBA" id="ARBA00007099"/>
    </source>
</evidence>
<accession>A0A6A4X8E8</accession>
<comment type="caution">
    <text evidence="3">The sequence shown here is derived from an EMBL/GenBank/DDBJ whole genome shotgun (WGS) entry which is preliminary data.</text>
</comment>
<protein>
    <submittedName>
        <fullName evidence="3">UPF0489 protein C5orf22</fullName>
    </submittedName>
</protein>
<reference evidence="3 4" key="1">
    <citation type="submission" date="2019-07" db="EMBL/GenBank/DDBJ databases">
        <title>Draft genome assembly of a fouling barnacle, Amphibalanus amphitrite (Darwin, 1854): The first reference genome for Thecostraca.</title>
        <authorList>
            <person name="Kim W."/>
        </authorList>
    </citation>
    <scope>NUCLEOTIDE SEQUENCE [LARGE SCALE GENOMIC DNA]</scope>
    <source>
        <strain evidence="3">SNU_AA5</strain>
        <tissue evidence="3">Soma without cirri and trophi</tissue>
    </source>
</reference>
<dbReference type="EMBL" id="VIIS01000246">
    <property type="protein sequence ID" value="KAF0311308.1"/>
    <property type="molecule type" value="Genomic_DNA"/>
</dbReference>